<dbReference type="RefSeq" id="WP_229673778.1">
    <property type="nucleotide sequence ID" value="NZ_BMNA01000002.1"/>
</dbReference>
<dbReference type="AlphaFoldDB" id="A0A917SND5"/>
<evidence type="ECO:0000313" key="4">
    <source>
        <dbReference type="EMBL" id="GGL90493.1"/>
    </source>
</evidence>
<dbReference type="EMBL" id="BMNA01000002">
    <property type="protein sequence ID" value="GGL90493.1"/>
    <property type="molecule type" value="Genomic_DNA"/>
</dbReference>
<keyword evidence="1" id="KW-0732">Signal</keyword>
<protein>
    <recommendedName>
        <fullName evidence="3">M23ase beta-sheet core domain-containing protein</fullName>
    </recommendedName>
</protein>
<feature type="domain" description="M23ase beta-sheet core" evidence="3">
    <location>
        <begin position="181"/>
        <end position="276"/>
    </location>
</feature>
<dbReference type="SUPFAM" id="SSF51261">
    <property type="entry name" value="Duplicated hybrid motif"/>
    <property type="match status" value="1"/>
</dbReference>
<dbReference type="Gene3D" id="2.70.70.10">
    <property type="entry name" value="Glucose Permease (Domain IIA)"/>
    <property type="match status" value="1"/>
</dbReference>
<dbReference type="Pfam" id="PF01551">
    <property type="entry name" value="Peptidase_M23"/>
    <property type="match status" value="1"/>
</dbReference>
<organism evidence="4 5">
    <name type="scientific">Nakamurella endophytica</name>
    <dbReference type="NCBI Taxonomy" id="1748367"/>
    <lineage>
        <taxon>Bacteria</taxon>
        <taxon>Bacillati</taxon>
        <taxon>Actinomycetota</taxon>
        <taxon>Actinomycetes</taxon>
        <taxon>Nakamurellales</taxon>
        <taxon>Nakamurellaceae</taxon>
        <taxon>Nakamurella</taxon>
    </lineage>
</organism>
<dbReference type="CDD" id="cd12797">
    <property type="entry name" value="M23_peptidase"/>
    <property type="match status" value="1"/>
</dbReference>
<feature type="region of interest" description="Disordered" evidence="2">
    <location>
        <begin position="131"/>
        <end position="163"/>
    </location>
</feature>
<evidence type="ECO:0000259" key="3">
    <source>
        <dbReference type="Pfam" id="PF01551"/>
    </source>
</evidence>
<feature type="compositionally biased region" description="Polar residues" evidence="2">
    <location>
        <begin position="93"/>
        <end position="103"/>
    </location>
</feature>
<comment type="caution">
    <text evidence="4">The sequence shown here is derived from an EMBL/GenBank/DDBJ whole genome shotgun (WGS) entry which is preliminary data.</text>
</comment>
<dbReference type="Proteomes" id="UP000655208">
    <property type="component" value="Unassembled WGS sequence"/>
</dbReference>
<dbReference type="PANTHER" id="PTHR21666:SF289">
    <property type="entry name" value="L-ALA--D-GLU ENDOPEPTIDASE"/>
    <property type="match status" value="1"/>
</dbReference>
<dbReference type="InterPro" id="IPR050570">
    <property type="entry name" value="Cell_wall_metabolism_enzyme"/>
</dbReference>
<name>A0A917SND5_9ACTN</name>
<sequence length="293" mass="29726">MTLHSRIGLLLLLLVTLVVPMCSSPPRVEAAPAVRDGRVQDGLSAFRAGEPTVGAGPPSRSGTGHAAAVAPEGRISGARPSTPPERPVPTGPSERSLSAAPTTWTVSQTARPVLVVGLQVFPPVVGVGPGRPAGDAVGTGTARAGPRSAEAPTSRRFRLPLPPPPVVLTPFRAPAHRYGPGHRGVDLAGSTGAAVDTAGAGTVVYAGRLAGRGVVSVQHSGGLRTTYEPVTATVHAGEAVTAGQLIGRLEAGHPPCGTASCLHWGARLPDGSYLDPMTLLTGLHVRLKPWVSG</sequence>
<dbReference type="GO" id="GO:0004222">
    <property type="term" value="F:metalloendopeptidase activity"/>
    <property type="evidence" value="ECO:0007669"/>
    <property type="project" value="TreeGrafter"/>
</dbReference>
<feature type="region of interest" description="Disordered" evidence="2">
    <location>
        <begin position="48"/>
        <end position="103"/>
    </location>
</feature>
<feature type="compositionally biased region" description="Pro residues" evidence="2">
    <location>
        <begin position="81"/>
        <end position="90"/>
    </location>
</feature>
<evidence type="ECO:0000256" key="2">
    <source>
        <dbReference type="SAM" id="MobiDB-lite"/>
    </source>
</evidence>
<evidence type="ECO:0000256" key="1">
    <source>
        <dbReference type="ARBA" id="ARBA00022729"/>
    </source>
</evidence>
<gene>
    <name evidence="4" type="ORF">GCM10011594_07670</name>
</gene>
<dbReference type="PANTHER" id="PTHR21666">
    <property type="entry name" value="PEPTIDASE-RELATED"/>
    <property type="match status" value="1"/>
</dbReference>
<accession>A0A917SND5</accession>
<evidence type="ECO:0000313" key="5">
    <source>
        <dbReference type="Proteomes" id="UP000655208"/>
    </source>
</evidence>
<reference evidence="4" key="1">
    <citation type="journal article" date="2014" name="Int. J. Syst. Evol. Microbiol.">
        <title>Complete genome sequence of Corynebacterium casei LMG S-19264T (=DSM 44701T), isolated from a smear-ripened cheese.</title>
        <authorList>
            <consortium name="US DOE Joint Genome Institute (JGI-PGF)"/>
            <person name="Walter F."/>
            <person name="Albersmeier A."/>
            <person name="Kalinowski J."/>
            <person name="Ruckert C."/>
        </authorList>
    </citation>
    <scope>NUCLEOTIDE SEQUENCE</scope>
    <source>
        <strain evidence="4">CGMCC 4.7308</strain>
    </source>
</reference>
<dbReference type="InterPro" id="IPR011055">
    <property type="entry name" value="Dup_hybrid_motif"/>
</dbReference>
<keyword evidence="5" id="KW-1185">Reference proteome</keyword>
<proteinExistence type="predicted"/>
<dbReference type="InterPro" id="IPR016047">
    <property type="entry name" value="M23ase_b-sheet_dom"/>
</dbReference>
<reference evidence="4" key="2">
    <citation type="submission" date="2020-09" db="EMBL/GenBank/DDBJ databases">
        <authorList>
            <person name="Sun Q."/>
            <person name="Zhou Y."/>
        </authorList>
    </citation>
    <scope>NUCLEOTIDE SEQUENCE</scope>
    <source>
        <strain evidence="4">CGMCC 4.7308</strain>
    </source>
</reference>